<dbReference type="InterPro" id="IPR011333">
    <property type="entry name" value="SKP1/BTB/POZ_sf"/>
</dbReference>
<keyword evidence="2" id="KW-1185">Reference proteome</keyword>
<accession>A0A836B9R3</accession>
<evidence type="ECO:0000313" key="1">
    <source>
        <dbReference type="EMBL" id="KAG2452031.1"/>
    </source>
</evidence>
<proteinExistence type="predicted"/>
<evidence type="ECO:0008006" key="3">
    <source>
        <dbReference type="Google" id="ProtNLM"/>
    </source>
</evidence>
<comment type="caution">
    <text evidence="1">The sequence shown here is derived from an EMBL/GenBank/DDBJ whole genome shotgun (WGS) entry which is preliminary data.</text>
</comment>
<evidence type="ECO:0000313" key="2">
    <source>
        <dbReference type="Proteomes" id="UP000613740"/>
    </source>
</evidence>
<dbReference type="EMBL" id="JAEHOD010000006">
    <property type="protein sequence ID" value="KAG2452031.1"/>
    <property type="molecule type" value="Genomic_DNA"/>
</dbReference>
<gene>
    <name evidence="1" type="ORF">HYH02_003069</name>
</gene>
<reference evidence="1" key="1">
    <citation type="journal article" date="2020" name="bioRxiv">
        <title>Comparative genomics of Chlamydomonas.</title>
        <authorList>
            <person name="Craig R.J."/>
            <person name="Hasan A.R."/>
            <person name="Ness R.W."/>
            <person name="Keightley P.D."/>
        </authorList>
    </citation>
    <scope>NUCLEOTIDE SEQUENCE</scope>
    <source>
        <strain evidence="1">CCAP 11/173</strain>
    </source>
</reference>
<dbReference type="Proteomes" id="UP000613740">
    <property type="component" value="Unassembled WGS sequence"/>
</dbReference>
<sequence length="427" mass="45244">MSRPLCSPGSAVVTLEFKDAPPPSNLLMPRDLPQEPYSIDRALLYHASPVLRGLLDDLMGSGAPHGTLTLVGDSPEDWALALALLRPEEKTLDALAWSNLGPVARLAHKYDISLLRKMCLLFLNSNVNDMGLEAPLAPLDSPRNLLHGASLAERYLQCGDGLGEAATKELYATLCALPIGCSLKLTRGEWLAGAKAYNISAAAGDLCDWRHHSDDALDLLQQTMDHPKYAEIVAPGVQVAEAMLQQQPEEQVQRRADIARALLDLGLLPQEVACFTAADLDALDRGGFVNLFCLQHGATPSSLQLAGLRPVLCGFIEKALKRAAVAAAAQQQGTNHGLGVAARPPAHTYARRRCRPRPGPTGTAAQHLLYLHKAVVGRLAGPCDAAVERTAAATTRATAAGAGDYSSTWRGGGISSSGSGGRLGRFA</sequence>
<organism evidence="1 2">
    <name type="scientific">Chlamydomonas schloesseri</name>
    <dbReference type="NCBI Taxonomy" id="2026947"/>
    <lineage>
        <taxon>Eukaryota</taxon>
        <taxon>Viridiplantae</taxon>
        <taxon>Chlorophyta</taxon>
        <taxon>core chlorophytes</taxon>
        <taxon>Chlorophyceae</taxon>
        <taxon>CS clade</taxon>
        <taxon>Chlamydomonadales</taxon>
        <taxon>Chlamydomonadaceae</taxon>
        <taxon>Chlamydomonas</taxon>
    </lineage>
</organism>
<protein>
    <recommendedName>
        <fullName evidence="3">BTB domain-containing protein</fullName>
    </recommendedName>
</protein>
<name>A0A836B9R3_9CHLO</name>
<dbReference type="Gene3D" id="3.30.710.10">
    <property type="entry name" value="Potassium Channel Kv1.1, Chain A"/>
    <property type="match status" value="1"/>
</dbReference>
<dbReference type="AlphaFoldDB" id="A0A836B9R3"/>